<evidence type="ECO:0000256" key="3">
    <source>
        <dbReference type="ARBA" id="ARBA00001946"/>
    </source>
</evidence>
<keyword evidence="7" id="KW-0479">Metal-binding</keyword>
<comment type="cofactor">
    <cofactor evidence="2">
        <name>Mn(2+)</name>
        <dbReference type="ChEBI" id="CHEBI:29035"/>
    </cofactor>
</comment>
<dbReference type="GO" id="GO:0003676">
    <property type="term" value="F:nucleic acid binding"/>
    <property type="evidence" value="ECO:0007669"/>
    <property type="project" value="InterPro"/>
</dbReference>
<evidence type="ECO:0000256" key="10">
    <source>
        <dbReference type="ARBA" id="ARBA00023211"/>
    </source>
</evidence>
<dbReference type="Pfam" id="PF08774">
    <property type="entry name" value="VRR_NUC"/>
    <property type="match status" value="1"/>
</dbReference>
<comment type="similarity">
    <text evidence="4">Belongs to the FAN1 family.</text>
</comment>
<dbReference type="EMBL" id="LT629763">
    <property type="protein sequence ID" value="SDR81033.1"/>
    <property type="molecule type" value="Genomic_DNA"/>
</dbReference>
<dbReference type="AlphaFoldDB" id="A0A1H1M2M2"/>
<dbReference type="InterPro" id="IPR040603">
    <property type="entry name" value="FAN1_SAP_bact"/>
</dbReference>
<evidence type="ECO:0000256" key="7">
    <source>
        <dbReference type="ARBA" id="ARBA00022723"/>
    </source>
</evidence>
<dbReference type="RefSeq" id="WP_092283465.1">
    <property type="nucleotide sequence ID" value="NZ_LT629763.1"/>
</dbReference>
<dbReference type="InterPro" id="IPR014883">
    <property type="entry name" value="VRR_NUC"/>
</dbReference>
<dbReference type="PANTHER" id="PTHR15749">
    <property type="entry name" value="FANCONI-ASSOCIATED NUCLEASE 1"/>
    <property type="match status" value="1"/>
</dbReference>
<gene>
    <name evidence="12" type="ORF">SAMN05216271_0463</name>
</gene>
<evidence type="ECO:0000259" key="11">
    <source>
        <dbReference type="SMART" id="SM00990"/>
    </source>
</evidence>
<dbReference type="SMART" id="SM00990">
    <property type="entry name" value="VRR_NUC"/>
    <property type="match status" value="1"/>
</dbReference>
<evidence type="ECO:0000256" key="4">
    <source>
        <dbReference type="ARBA" id="ARBA00005533"/>
    </source>
</evidence>
<dbReference type="InterPro" id="IPR011856">
    <property type="entry name" value="tRNA_endonuc-like_dom_sf"/>
</dbReference>
<evidence type="ECO:0000313" key="12">
    <source>
        <dbReference type="EMBL" id="SDR81033.1"/>
    </source>
</evidence>
<dbReference type="GO" id="GO:0004528">
    <property type="term" value="F:phosphodiesterase I activity"/>
    <property type="evidence" value="ECO:0007669"/>
    <property type="project" value="UniProtKB-EC"/>
</dbReference>
<organism evidence="12 13">
    <name type="scientific">Halopseudomonas sabulinigri</name>
    <dbReference type="NCBI Taxonomy" id="472181"/>
    <lineage>
        <taxon>Bacteria</taxon>
        <taxon>Pseudomonadati</taxon>
        <taxon>Pseudomonadota</taxon>
        <taxon>Gammaproteobacteria</taxon>
        <taxon>Pseudomonadales</taxon>
        <taxon>Pseudomonadaceae</taxon>
        <taxon>Halopseudomonas</taxon>
    </lineage>
</organism>
<name>A0A1H1M2M2_9GAMM</name>
<evidence type="ECO:0000256" key="9">
    <source>
        <dbReference type="ARBA" id="ARBA00022842"/>
    </source>
</evidence>
<keyword evidence="6" id="KW-0540">Nuclease</keyword>
<dbReference type="GO" id="GO:0036297">
    <property type="term" value="P:interstrand cross-link repair"/>
    <property type="evidence" value="ECO:0007669"/>
    <property type="project" value="InterPro"/>
</dbReference>
<dbReference type="Proteomes" id="UP000243413">
    <property type="component" value="Chromosome I"/>
</dbReference>
<evidence type="ECO:0000313" key="13">
    <source>
        <dbReference type="Proteomes" id="UP000243413"/>
    </source>
</evidence>
<evidence type="ECO:0000256" key="6">
    <source>
        <dbReference type="ARBA" id="ARBA00022722"/>
    </source>
</evidence>
<dbReference type="PANTHER" id="PTHR15749:SF4">
    <property type="entry name" value="FANCONI-ASSOCIATED NUCLEASE 1"/>
    <property type="match status" value="1"/>
</dbReference>
<protein>
    <recommendedName>
        <fullName evidence="5">phosphodiesterase I</fullName>
        <ecNumber evidence="5">3.1.4.1</ecNumber>
    </recommendedName>
</protein>
<feature type="domain" description="VRR-NUC" evidence="11">
    <location>
        <begin position="429"/>
        <end position="543"/>
    </location>
</feature>
<dbReference type="Pfam" id="PF18081">
    <property type="entry name" value="FANC_SAP"/>
    <property type="match status" value="1"/>
</dbReference>
<dbReference type="GO" id="GO:0046872">
    <property type="term" value="F:metal ion binding"/>
    <property type="evidence" value="ECO:0007669"/>
    <property type="project" value="UniProtKB-KW"/>
</dbReference>
<dbReference type="EC" id="3.1.4.1" evidence="5"/>
<accession>A0A1H1M2M2</accession>
<reference evidence="13" key="1">
    <citation type="submission" date="2016-10" db="EMBL/GenBank/DDBJ databases">
        <authorList>
            <person name="Varghese N."/>
            <person name="Submissions S."/>
        </authorList>
    </citation>
    <scope>NUCLEOTIDE SEQUENCE [LARGE SCALE GENOMIC DNA]</scope>
    <source>
        <strain evidence="13">JCM 14963</strain>
    </source>
</reference>
<evidence type="ECO:0000256" key="5">
    <source>
        <dbReference type="ARBA" id="ARBA00012029"/>
    </source>
</evidence>
<keyword evidence="9" id="KW-0460">Magnesium</keyword>
<sequence>MPIPDAADFYYLSNFQTVLDWVLARYRDLLSEQELGFAQGFVAAPKKPRALLVRLIMRKGQHFRLTKLQYDEIGDIDTAATPLLVNGWLRDDAPLYAEELATLLLKNELAALLPNPAAARQQSKTTLTTALAALQPAALPYRQWPGVPDEPLVSLTVSDICDRFRLLFFGNLAQSWSEFVLADLGVYRYEQVVLSAESRAFSRRQDVEDYLLLWQCRDAFNAGASVTDILAWLSGFHSDNPWIEQRHQRLLFQLAQHFERQQQLEQALALYQRCHHAGARQRCIRLLEKSEQAHAAYALAQQALLAPESEAERQLVERAVTRLTRKLKMQNSTPATARPTPEQHLVLPQLPDRSVEQMVAEHLGQGSAPVYYVENTLICSLFGLLCWEAIFAPLPGAFFHPFHSGPADLHSADFYPRRRALFDRCLAQLDSAQYQKTINHYFQQKQGIQSPFVCWSLLNQPLLETALRCIPATHLRYWFQRLLGDIKANRAGMPDLIQFWPAQQRYRMIEVKGPGDRLQDNQRRWLAFCAEHQMPVEVCYVQWQQPA</sequence>
<dbReference type="Gene3D" id="3.40.1350.10">
    <property type="match status" value="1"/>
</dbReference>
<keyword evidence="8" id="KW-0378">Hydrolase</keyword>
<proteinExistence type="inferred from homology"/>
<dbReference type="STRING" id="472181.SAMN05216271_0463"/>
<dbReference type="OrthoDB" id="9803913at2"/>
<evidence type="ECO:0000256" key="1">
    <source>
        <dbReference type="ARBA" id="ARBA00000983"/>
    </source>
</evidence>
<comment type="catalytic activity">
    <reaction evidence="1">
        <text>Hydrolytically removes 5'-nucleotides successively from the 3'-hydroxy termini of 3'-hydroxy-terminated oligonucleotides.</text>
        <dbReference type="EC" id="3.1.4.1"/>
    </reaction>
</comment>
<dbReference type="Pfam" id="PF21315">
    <property type="entry name" value="FAN1_HTH"/>
    <property type="match status" value="1"/>
</dbReference>
<dbReference type="FunFam" id="3.40.1350.10:FF:000024">
    <property type="entry name" value="Fanconi-associated nuclease"/>
    <property type="match status" value="1"/>
</dbReference>
<dbReference type="InterPro" id="IPR033315">
    <property type="entry name" value="Fan1-like"/>
</dbReference>
<evidence type="ECO:0000256" key="8">
    <source>
        <dbReference type="ARBA" id="ARBA00022801"/>
    </source>
</evidence>
<dbReference type="InterPro" id="IPR049125">
    <property type="entry name" value="FAN1-like_WH"/>
</dbReference>
<evidence type="ECO:0000256" key="2">
    <source>
        <dbReference type="ARBA" id="ARBA00001936"/>
    </source>
</evidence>
<keyword evidence="10" id="KW-0464">Manganese</keyword>
<comment type="cofactor">
    <cofactor evidence="3">
        <name>Mg(2+)</name>
        <dbReference type="ChEBI" id="CHEBI:18420"/>
    </cofactor>
</comment>